<proteinExistence type="inferred from homology"/>
<comment type="similarity">
    <text evidence="2">Belongs to the microviridae F protein family.</text>
</comment>
<organism evidence="6">
    <name type="scientific">Dipodfec virus UA23Rod_1125</name>
    <dbReference type="NCBI Taxonomy" id="2929328"/>
    <lineage>
        <taxon>Viruses</taxon>
        <taxon>Monodnaviria</taxon>
        <taxon>Sangervirae</taxon>
        <taxon>Phixviricota</taxon>
        <taxon>Malgrandaviricetes</taxon>
        <taxon>Petitvirales</taxon>
        <taxon>Microviridae</taxon>
    </lineage>
</organism>
<reference evidence="6" key="1">
    <citation type="submission" date="2022-02" db="EMBL/GenBank/DDBJ databases">
        <title>Towards deciphering the DNA virus diversity associated with rodent species in the families Cricetidae and Heteromyidae.</title>
        <authorList>
            <person name="Lund M."/>
            <person name="Larsen B.B."/>
            <person name="Gryseels S."/>
            <person name="Kraberger S."/>
            <person name="Rowsey D.M."/>
            <person name="Steger L."/>
            <person name="Yule K.M."/>
            <person name="Upham N.S."/>
            <person name="Worobey M."/>
            <person name="Van Doorslaer K."/>
            <person name="Varsani A."/>
        </authorList>
    </citation>
    <scope>NUCLEOTIDE SEQUENCE</scope>
    <source>
        <strain evidence="6">UA23Rod_1125</strain>
    </source>
</reference>
<keyword evidence="4" id="KW-0167">Capsid protein</keyword>
<comment type="subcellular location">
    <subcellularLocation>
        <location evidence="1">Virion</location>
    </subcellularLocation>
</comment>
<dbReference type="Pfam" id="PF02305">
    <property type="entry name" value="Phage_F"/>
    <property type="match status" value="2"/>
</dbReference>
<keyword evidence="5" id="KW-0946">Virion</keyword>
<dbReference type="SUPFAM" id="SSF88645">
    <property type="entry name" value="ssDNA viruses"/>
    <property type="match status" value="1"/>
</dbReference>
<evidence type="ECO:0000256" key="4">
    <source>
        <dbReference type="ARBA" id="ARBA00022561"/>
    </source>
</evidence>
<keyword evidence="3" id="KW-1140">T=1 icosahedral capsid protein</keyword>
<dbReference type="EMBL" id="OM869607">
    <property type="protein sequence ID" value="UPW41475.1"/>
    <property type="molecule type" value="Genomic_DNA"/>
</dbReference>
<dbReference type="GO" id="GO:0039615">
    <property type="term" value="C:T=1 icosahedral viral capsid"/>
    <property type="evidence" value="ECO:0007669"/>
    <property type="project" value="UniProtKB-KW"/>
</dbReference>
<sequence length="637" mass="70635">MKSYNQVKNGNVNVSFSESALGEVESSRMSAVSTHLTTFNAGDIIPIYCRDVLPDESISFDLDFVVRQTTLLTPTMGSMAIDFYAFFVPNRIVNSGFKAVMGENYNGSWANNGDVTLAPLKNSTVGTTTIPVGSIADYYGFPTQAPIPNSLLADCHDLKFRGYVMIFNEYFRDQNYQPPIPLRTMNVYNGFLDDNQSVYPVQSSVLGSVGTSTIPRTVKGNGDYLQGADIVYNIYGSGTPNGDLNVPAGNVFSSGSPDNHKFKAFNRPLKANKFHDYFTSTLPTPEKVLTPVIVPVRGGLSELPVTTAEHNIFTQNRYPIRFGVTGESTTGVEYPFGSLGIGSLGRLSADGSGEAVNWNDDLYPLNLETVTTYIEPDGNNNLSFDLNDLRTAASFQKMYEVLARGGSRYRELIRSFFGIDVDNPYDDIPSLLGHSRRELDLFQTAQTSATETGNSPQGNLAAFGYTTSHIHLFDRRFIEHGYVHVFAVVRHKNIYSSFFAKDNTRRNMLDYYNPELANISNQPVYTYEINPFSAHGIQPFGYGEAWAEYRFEPDVVSGYMRPGVEQSLSVWNYADPYIPDLVINNGSWLISNSEQVLNRTLALTSDAGVPQFKGQFKFTVDKTLPMPLFSVPGLDIM</sequence>
<name>A0A976R859_9VIRU</name>
<dbReference type="GO" id="GO:0005198">
    <property type="term" value="F:structural molecule activity"/>
    <property type="evidence" value="ECO:0007669"/>
    <property type="project" value="InterPro"/>
</dbReference>
<protein>
    <submittedName>
        <fullName evidence="6">Major capsid protein</fullName>
    </submittedName>
</protein>
<dbReference type="InterPro" id="IPR037002">
    <property type="entry name" value="Microviridae_protein_F_sf"/>
</dbReference>
<evidence type="ECO:0000313" key="6">
    <source>
        <dbReference type="EMBL" id="UPW41475.1"/>
    </source>
</evidence>
<evidence type="ECO:0000256" key="5">
    <source>
        <dbReference type="ARBA" id="ARBA00022844"/>
    </source>
</evidence>
<dbReference type="Gene3D" id="2.60.169.10">
    <property type="entry name" value="Microviridae F protein"/>
    <property type="match status" value="2"/>
</dbReference>
<dbReference type="InterPro" id="IPR003514">
    <property type="entry name" value="Microviridae_protein_F"/>
</dbReference>
<evidence type="ECO:0000256" key="1">
    <source>
        <dbReference type="ARBA" id="ARBA00004328"/>
    </source>
</evidence>
<accession>A0A976R859</accession>
<dbReference type="InterPro" id="IPR016184">
    <property type="entry name" value="Capsid/spike_ssDNA_virus"/>
</dbReference>
<evidence type="ECO:0000256" key="3">
    <source>
        <dbReference type="ARBA" id="ARBA00022431"/>
    </source>
</evidence>
<evidence type="ECO:0000256" key="2">
    <source>
        <dbReference type="ARBA" id="ARBA00009963"/>
    </source>
</evidence>